<protein>
    <submittedName>
        <fullName evidence="13">Protein transport protein Sec13</fullName>
    </submittedName>
</protein>
<dbReference type="SMART" id="SM00320">
    <property type="entry name" value="WD40"/>
    <property type="match status" value="6"/>
</dbReference>
<dbReference type="GO" id="GO:0031080">
    <property type="term" value="C:nuclear pore outer ring"/>
    <property type="evidence" value="ECO:0007669"/>
    <property type="project" value="TreeGrafter"/>
</dbReference>
<evidence type="ECO:0000256" key="10">
    <source>
        <dbReference type="ARBA" id="ARBA00023242"/>
    </source>
</evidence>
<evidence type="ECO:0000256" key="9">
    <source>
        <dbReference type="ARBA" id="ARBA00023132"/>
    </source>
</evidence>
<dbReference type="InterPro" id="IPR037363">
    <property type="entry name" value="Sec13/Seh1_fam"/>
</dbReference>
<name>A0A7S2TA23_9CHLO</name>
<evidence type="ECO:0000313" key="14">
    <source>
        <dbReference type="Proteomes" id="UP001472866"/>
    </source>
</evidence>
<keyword evidence="9" id="KW-0906">Nuclear pore complex</keyword>
<dbReference type="EMBL" id="CP151504">
    <property type="protein sequence ID" value="WZN61457.1"/>
    <property type="molecule type" value="Genomic_DNA"/>
</dbReference>
<dbReference type="InterPro" id="IPR015943">
    <property type="entry name" value="WD40/YVTN_repeat-like_dom_sf"/>
</dbReference>
<feature type="repeat" description="WD" evidence="11">
    <location>
        <begin position="10"/>
        <end position="43"/>
    </location>
</feature>
<evidence type="ECO:0000256" key="2">
    <source>
        <dbReference type="ARBA" id="ARBA00010102"/>
    </source>
</evidence>
<dbReference type="GO" id="GO:0030127">
    <property type="term" value="C:COPII vesicle coat"/>
    <property type="evidence" value="ECO:0007669"/>
    <property type="project" value="TreeGrafter"/>
</dbReference>
<evidence type="ECO:0000313" key="12">
    <source>
        <dbReference type="EMBL" id="CAD9721745.1"/>
    </source>
</evidence>
<dbReference type="SUPFAM" id="SSF50978">
    <property type="entry name" value="WD40 repeat-like"/>
    <property type="match status" value="1"/>
</dbReference>
<reference evidence="12" key="1">
    <citation type="submission" date="2021-01" db="EMBL/GenBank/DDBJ databases">
        <authorList>
            <person name="Corre E."/>
            <person name="Pelletier E."/>
            <person name="Niang G."/>
            <person name="Scheremetjew M."/>
            <person name="Finn R."/>
            <person name="Kale V."/>
            <person name="Holt S."/>
            <person name="Cochrane G."/>
            <person name="Meng A."/>
            <person name="Brown T."/>
            <person name="Cohen L."/>
        </authorList>
    </citation>
    <scope>NUCLEOTIDE SEQUENCE</scope>
    <source>
        <strain evidence="12">RCC2335</strain>
    </source>
</reference>
<dbReference type="GO" id="GO:0005198">
    <property type="term" value="F:structural molecule activity"/>
    <property type="evidence" value="ECO:0007669"/>
    <property type="project" value="InterPro"/>
</dbReference>
<dbReference type="EMBL" id="HBHM01001327">
    <property type="protein sequence ID" value="CAD9721745.1"/>
    <property type="molecule type" value="Transcribed_RNA"/>
</dbReference>
<sequence>MATAASLSFDPGHRDVVHDVQFDYYGKKVATASSDRMVKIFEVVGNEQRLVADLAGHEGPVWQVSWAHPKFGNLLASCSFDQRVMVWKEVSEGNWQVLYQSPPGLHTASINSVTFAPQECGLCLAAASSDGSISILSYDGQTGTWTTEKIAGAHSLGCLAVSWAPAFHAGAMVQPSGAPLQPSRSLVSCGCDNSVKVWSFSEAHGKWAQQGGDLSGHTNWVRDVAWAPNMGMPRSTIASASEDGKVMIWSQAPGGAGWEPKLLKDFGCPAYRVSWSVSGGLLAVSDSNNEVSLWKEAVDGTWEQINQ</sequence>
<evidence type="ECO:0000256" key="7">
    <source>
        <dbReference type="ARBA" id="ARBA00022927"/>
    </source>
</evidence>
<proteinExistence type="inferred from homology"/>
<organism evidence="12">
    <name type="scientific">Chloropicon roscoffensis</name>
    <dbReference type="NCBI Taxonomy" id="1461544"/>
    <lineage>
        <taxon>Eukaryota</taxon>
        <taxon>Viridiplantae</taxon>
        <taxon>Chlorophyta</taxon>
        <taxon>Chloropicophyceae</taxon>
        <taxon>Chloropicales</taxon>
        <taxon>Chloropicaceae</taxon>
        <taxon>Chloropicon</taxon>
    </lineage>
</organism>
<dbReference type="PANTHER" id="PTHR11024:SF2">
    <property type="entry name" value="PROTEIN SEC13 HOMOLOG"/>
    <property type="match status" value="1"/>
</dbReference>
<accession>A0A7S2TA23</accession>
<comment type="similarity">
    <text evidence="2">Belongs to the WD repeat SEC13 family.</text>
</comment>
<dbReference type="Proteomes" id="UP001472866">
    <property type="component" value="Chromosome 04"/>
</dbReference>
<dbReference type="Pfam" id="PF00400">
    <property type="entry name" value="WD40"/>
    <property type="match status" value="4"/>
</dbReference>
<dbReference type="AlphaFoldDB" id="A0A7S2TA23"/>
<dbReference type="GO" id="GO:0090114">
    <property type="term" value="P:COPII-coated vesicle budding"/>
    <property type="evidence" value="ECO:0007669"/>
    <property type="project" value="TreeGrafter"/>
</dbReference>
<dbReference type="InterPro" id="IPR036322">
    <property type="entry name" value="WD40_repeat_dom_sf"/>
</dbReference>
<reference evidence="13 14" key="2">
    <citation type="submission" date="2024-03" db="EMBL/GenBank/DDBJ databases">
        <title>Complete genome sequence of the green alga Chloropicon roscoffensis RCC1871.</title>
        <authorList>
            <person name="Lemieux C."/>
            <person name="Pombert J.-F."/>
            <person name="Otis C."/>
            <person name="Turmel M."/>
        </authorList>
    </citation>
    <scope>NUCLEOTIDE SEQUENCE [LARGE SCALE GENOMIC DNA]</scope>
    <source>
        <strain evidence="13 14">RCC1871</strain>
    </source>
</reference>
<keyword evidence="3" id="KW-0813">Transport</keyword>
<keyword evidence="10" id="KW-0539">Nucleus</keyword>
<keyword evidence="8" id="KW-0811">Translocation</keyword>
<feature type="repeat" description="WD" evidence="11">
    <location>
        <begin position="214"/>
        <end position="250"/>
    </location>
</feature>
<gene>
    <name evidence="12" type="ORF">CROS1312_LOCUS1013</name>
    <name evidence="13" type="ORF">HKI87_04g29920</name>
</gene>
<evidence type="ECO:0000256" key="6">
    <source>
        <dbReference type="ARBA" id="ARBA00022816"/>
    </source>
</evidence>
<dbReference type="Gene3D" id="2.130.10.10">
    <property type="entry name" value="YVTN repeat-like/Quinoprotein amine dehydrogenase"/>
    <property type="match status" value="1"/>
</dbReference>
<keyword evidence="14" id="KW-1185">Reference proteome</keyword>
<keyword evidence="5" id="KW-0677">Repeat</keyword>
<dbReference type="PANTHER" id="PTHR11024">
    <property type="entry name" value="NUCLEAR PORE COMPLEX PROTEIN SEC13 / SEH1 FAMILY MEMBER"/>
    <property type="match status" value="1"/>
</dbReference>
<evidence type="ECO:0000256" key="3">
    <source>
        <dbReference type="ARBA" id="ARBA00022448"/>
    </source>
</evidence>
<dbReference type="PROSITE" id="PS50294">
    <property type="entry name" value="WD_REPEATS_REGION"/>
    <property type="match status" value="1"/>
</dbReference>
<evidence type="ECO:0000256" key="4">
    <source>
        <dbReference type="ARBA" id="ARBA00022574"/>
    </source>
</evidence>
<dbReference type="InterPro" id="IPR001680">
    <property type="entry name" value="WD40_rpt"/>
</dbReference>
<keyword evidence="6" id="KW-0509">mRNA transport</keyword>
<evidence type="ECO:0000256" key="8">
    <source>
        <dbReference type="ARBA" id="ARBA00023010"/>
    </source>
</evidence>
<comment type="subcellular location">
    <subcellularLocation>
        <location evidence="1">Nucleus</location>
        <location evidence="1">Nuclear pore complex</location>
    </subcellularLocation>
</comment>
<dbReference type="PROSITE" id="PS50082">
    <property type="entry name" value="WD_REPEATS_2"/>
    <property type="match status" value="3"/>
</dbReference>
<evidence type="ECO:0000313" key="13">
    <source>
        <dbReference type="EMBL" id="WZN61457.1"/>
    </source>
</evidence>
<dbReference type="GO" id="GO:0006606">
    <property type="term" value="P:protein import into nucleus"/>
    <property type="evidence" value="ECO:0007669"/>
    <property type="project" value="TreeGrafter"/>
</dbReference>
<feature type="repeat" description="WD" evidence="11">
    <location>
        <begin position="54"/>
        <end position="88"/>
    </location>
</feature>
<dbReference type="GO" id="GO:0051028">
    <property type="term" value="P:mRNA transport"/>
    <property type="evidence" value="ECO:0007669"/>
    <property type="project" value="UniProtKB-KW"/>
</dbReference>
<keyword evidence="7" id="KW-0653">Protein transport</keyword>
<keyword evidence="4 11" id="KW-0853">WD repeat</keyword>
<evidence type="ECO:0000256" key="11">
    <source>
        <dbReference type="PROSITE-ProRule" id="PRU00221"/>
    </source>
</evidence>
<evidence type="ECO:0000256" key="5">
    <source>
        <dbReference type="ARBA" id="ARBA00022737"/>
    </source>
</evidence>
<evidence type="ECO:0000256" key="1">
    <source>
        <dbReference type="ARBA" id="ARBA00004567"/>
    </source>
</evidence>